<dbReference type="InterPro" id="IPR006286">
    <property type="entry name" value="C56_PfpI-like"/>
</dbReference>
<dbReference type="Pfam" id="PF01965">
    <property type="entry name" value="DJ-1_PfpI"/>
    <property type="match status" value="1"/>
</dbReference>
<evidence type="ECO:0000256" key="1">
    <source>
        <dbReference type="ARBA" id="ARBA00008542"/>
    </source>
</evidence>
<dbReference type="AlphaFoldDB" id="A0A0K1EAE1"/>
<keyword evidence="3" id="KW-0315">Glutamine amidotransferase</keyword>
<dbReference type="InterPro" id="IPR029062">
    <property type="entry name" value="Class_I_gatase-like"/>
</dbReference>
<dbReference type="PANTHER" id="PTHR42733:SF12">
    <property type="entry name" value="PROTEINASE"/>
    <property type="match status" value="1"/>
</dbReference>
<sequence>MQRENKRDIHGKRVALLVDDGFEQVELTEPMKALEQAGAKPVIVSPQEGKVKGWKHTEWGDEFPVDVQLDEARAEDFDALVLPGGVMNPDHLRANREAVAFVRAFFDAGKPVAAICHGPWTLIDAGVVKGKKLTSYESIKTDLINAGANWVDEEVVTDMGLVTSRKPDDLPAFNRKMIEEIAEGPHLGRRRAA</sequence>
<dbReference type="STRING" id="52.CMC5_019670"/>
<dbReference type="SUPFAM" id="SSF52317">
    <property type="entry name" value="Class I glutamine amidotransferase-like"/>
    <property type="match status" value="1"/>
</dbReference>
<dbReference type="GO" id="GO:0016740">
    <property type="term" value="F:transferase activity"/>
    <property type="evidence" value="ECO:0007669"/>
    <property type="project" value="UniProtKB-KW"/>
</dbReference>
<dbReference type="KEGG" id="ccro:CMC5_019670"/>
<dbReference type="EMBL" id="CP012159">
    <property type="protein sequence ID" value="AKT37824.1"/>
    <property type="molecule type" value="Genomic_DNA"/>
</dbReference>
<name>A0A0K1EAE1_CHOCO</name>
<feature type="domain" description="DJ-1/PfpI" evidence="2">
    <location>
        <begin position="12"/>
        <end position="180"/>
    </location>
</feature>
<dbReference type="Proteomes" id="UP000067626">
    <property type="component" value="Chromosome"/>
</dbReference>
<evidence type="ECO:0000313" key="3">
    <source>
        <dbReference type="EMBL" id="AKT37824.1"/>
    </source>
</evidence>
<dbReference type="Gene3D" id="3.40.50.880">
    <property type="match status" value="1"/>
</dbReference>
<evidence type="ECO:0000313" key="4">
    <source>
        <dbReference type="Proteomes" id="UP000067626"/>
    </source>
</evidence>
<dbReference type="CDD" id="cd03134">
    <property type="entry name" value="GATase1_PfpI_like"/>
    <property type="match status" value="1"/>
</dbReference>
<dbReference type="PROSITE" id="PS51276">
    <property type="entry name" value="PEPTIDASE_C56_PFPI"/>
    <property type="match status" value="1"/>
</dbReference>
<reference evidence="3 4" key="1">
    <citation type="submission" date="2015-07" db="EMBL/GenBank/DDBJ databases">
        <title>Genome analysis of myxobacterium Chondromyces crocatus Cm c5 reveals a high potential for natural compound synthesis and the genetic basis for the loss of fruiting body formation.</title>
        <authorList>
            <person name="Zaburannyi N."/>
            <person name="Bunk B."/>
            <person name="Maier J."/>
            <person name="Overmann J."/>
            <person name="Mueller R."/>
        </authorList>
    </citation>
    <scope>NUCLEOTIDE SEQUENCE [LARGE SCALE GENOMIC DNA]</scope>
    <source>
        <strain evidence="3 4">Cm c5</strain>
    </source>
</reference>
<dbReference type="RefSeq" id="WP_050430139.1">
    <property type="nucleotide sequence ID" value="NZ_CP012159.1"/>
</dbReference>
<dbReference type="PANTHER" id="PTHR42733">
    <property type="entry name" value="DJ-1 PROTEIN"/>
    <property type="match status" value="1"/>
</dbReference>
<evidence type="ECO:0000259" key="2">
    <source>
        <dbReference type="Pfam" id="PF01965"/>
    </source>
</evidence>
<gene>
    <name evidence="3" type="ORF">CMC5_019670</name>
</gene>
<keyword evidence="3" id="KW-0808">Transferase</keyword>
<keyword evidence="4" id="KW-1185">Reference proteome</keyword>
<organism evidence="3 4">
    <name type="scientific">Chondromyces crocatus</name>
    <dbReference type="NCBI Taxonomy" id="52"/>
    <lineage>
        <taxon>Bacteria</taxon>
        <taxon>Pseudomonadati</taxon>
        <taxon>Myxococcota</taxon>
        <taxon>Polyangia</taxon>
        <taxon>Polyangiales</taxon>
        <taxon>Polyangiaceae</taxon>
        <taxon>Chondromyces</taxon>
    </lineage>
</organism>
<dbReference type="PATRIC" id="fig|52.7.peg.2119"/>
<comment type="similarity">
    <text evidence="1">Belongs to the peptidase C56 family.</text>
</comment>
<protein>
    <submittedName>
        <fullName evidence="3">Glutamine amidotransferase</fullName>
    </submittedName>
</protein>
<proteinExistence type="inferred from homology"/>
<dbReference type="NCBIfam" id="TIGR01382">
    <property type="entry name" value="PfpI"/>
    <property type="match status" value="1"/>
</dbReference>
<dbReference type="OrthoDB" id="9792284at2"/>
<accession>A0A0K1EAE1</accession>
<dbReference type="InterPro" id="IPR002818">
    <property type="entry name" value="DJ-1/PfpI"/>
</dbReference>